<keyword evidence="8" id="KW-1185">Reference proteome</keyword>
<organism evidence="7 8">
    <name type="scientific">Deinococcus puniceus</name>
    <dbReference type="NCBI Taxonomy" id="1182568"/>
    <lineage>
        <taxon>Bacteria</taxon>
        <taxon>Thermotogati</taxon>
        <taxon>Deinococcota</taxon>
        <taxon>Deinococci</taxon>
        <taxon>Deinococcales</taxon>
        <taxon>Deinococcaceae</taxon>
        <taxon>Deinococcus</taxon>
    </lineage>
</organism>
<dbReference type="AlphaFoldDB" id="A0A172T6N8"/>
<dbReference type="InterPro" id="IPR028161">
    <property type="entry name" value="Met8-like"/>
</dbReference>
<dbReference type="Proteomes" id="UP000077363">
    <property type="component" value="Chromosome"/>
</dbReference>
<evidence type="ECO:0000256" key="1">
    <source>
        <dbReference type="ARBA" id="ARBA00005010"/>
    </source>
</evidence>
<keyword evidence="5" id="KW-0627">Porphyrin biosynthesis</keyword>
<comment type="pathway">
    <text evidence="1">Porphyrin-containing compound metabolism; siroheme biosynthesis; sirohydrochlorin from precorrin-2: step 1/1.</text>
</comment>
<evidence type="ECO:0000256" key="2">
    <source>
        <dbReference type="ARBA" id="ARBA00012400"/>
    </source>
</evidence>
<reference evidence="7 8" key="1">
    <citation type="submission" date="2015-01" db="EMBL/GenBank/DDBJ databases">
        <title>Deinococcus puniceus/DY1/ whole genome sequencing.</title>
        <authorList>
            <person name="Kim M.K."/>
            <person name="Srinivasan S."/>
            <person name="Lee J.-J."/>
        </authorList>
    </citation>
    <scope>NUCLEOTIDE SEQUENCE [LARGE SCALE GENOMIC DNA]</scope>
    <source>
        <strain evidence="7 8">DY1</strain>
    </source>
</reference>
<gene>
    <name evidence="7" type="ORF">SU48_01460</name>
</gene>
<protein>
    <recommendedName>
        <fullName evidence="2">precorrin-2 dehydrogenase</fullName>
        <ecNumber evidence="2">1.3.1.76</ecNumber>
    </recommendedName>
</protein>
<dbReference type="STRING" id="1182568.SU48_01460"/>
<evidence type="ECO:0000256" key="4">
    <source>
        <dbReference type="ARBA" id="ARBA00023027"/>
    </source>
</evidence>
<evidence type="ECO:0000313" key="7">
    <source>
        <dbReference type="EMBL" id="ANE42650.1"/>
    </source>
</evidence>
<keyword evidence="3" id="KW-0560">Oxidoreductase</keyword>
<dbReference type="PANTHER" id="PTHR35330">
    <property type="entry name" value="SIROHEME BIOSYNTHESIS PROTEIN MET8"/>
    <property type="match status" value="1"/>
</dbReference>
<evidence type="ECO:0000256" key="5">
    <source>
        <dbReference type="ARBA" id="ARBA00023244"/>
    </source>
</evidence>
<proteinExistence type="predicted"/>
<dbReference type="GO" id="GO:0004325">
    <property type="term" value="F:ferrochelatase activity"/>
    <property type="evidence" value="ECO:0007669"/>
    <property type="project" value="InterPro"/>
</dbReference>
<dbReference type="PATRIC" id="fig|1182568.3.peg.300"/>
<dbReference type="InterPro" id="IPR006367">
    <property type="entry name" value="Sirohaem_synthase_N"/>
</dbReference>
<dbReference type="NCBIfam" id="TIGR01470">
    <property type="entry name" value="cysG_Nterm"/>
    <property type="match status" value="1"/>
</dbReference>
<dbReference type="InterPro" id="IPR036291">
    <property type="entry name" value="NAD(P)-bd_dom_sf"/>
</dbReference>
<dbReference type="PANTHER" id="PTHR35330:SF1">
    <property type="entry name" value="SIROHEME BIOSYNTHESIS PROTEIN MET8"/>
    <property type="match status" value="1"/>
</dbReference>
<evidence type="ECO:0000313" key="8">
    <source>
        <dbReference type="Proteomes" id="UP000077363"/>
    </source>
</evidence>
<keyword evidence="4" id="KW-0520">NAD</keyword>
<dbReference type="Gene3D" id="3.40.50.720">
    <property type="entry name" value="NAD(P)-binding Rossmann-like Domain"/>
    <property type="match status" value="1"/>
</dbReference>
<dbReference type="KEGG" id="dpu:SU48_01460"/>
<name>A0A172T6N8_9DEIO</name>
<dbReference type="EMBL" id="CP011387">
    <property type="protein sequence ID" value="ANE42650.1"/>
    <property type="molecule type" value="Genomic_DNA"/>
</dbReference>
<dbReference type="Pfam" id="PF13241">
    <property type="entry name" value="NAD_binding_7"/>
    <property type="match status" value="1"/>
</dbReference>
<sequence>MLHSVSVLLPVFLELRGESALVVGGGAVALRRAATLLDAGLSVMVVAPELHPNFAQMSVQTAQRDYRRGDVAGQRIVVAATDNPVVNDAVAADARAAGALVNHAGHAGQGSLRFAATTTRAGVQVAVSSGRELPMLTQALTERIAEVLPTQAQLDGWTARREEAVTLEPDAKAAALAELRADIRAGVGLHGRGAA</sequence>
<accession>A0A172T6N8</accession>
<evidence type="ECO:0000256" key="6">
    <source>
        <dbReference type="ARBA" id="ARBA00047561"/>
    </source>
</evidence>
<dbReference type="SUPFAM" id="SSF51735">
    <property type="entry name" value="NAD(P)-binding Rossmann-fold domains"/>
    <property type="match status" value="1"/>
</dbReference>
<dbReference type="UniPathway" id="UPA00262">
    <property type="reaction ID" value="UER00222"/>
</dbReference>
<dbReference type="GO" id="GO:0043115">
    <property type="term" value="F:precorrin-2 dehydrogenase activity"/>
    <property type="evidence" value="ECO:0007669"/>
    <property type="project" value="UniProtKB-EC"/>
</dbReference>
<dbReference type="EC" id="1.3.1.76" evidence="2"/>
<dbReference type="GO" id="GO:0019354">
    <property type="term" value="P:siroheme biosynthetic process"/>
    <property type="evidence" value="ECO:0007669"/>
    <property type="project" value="UniProtKB-UniPathway"/>
</dbReference>
<comment type="catalytic activity">
    <reaction evidence="6">
        <text>precorrin-2 + NAD(+) = sirohydrochlorin + NADH + 2 H(+)</text>
        <dbReference type="Rhea" id="RHEA:15613"/>
        <dbReference type="ChEBI" id="CHEBI:15378"/>
        <dbReference type="ChEBI" id="CHEBI:57540"/>
        <dbReference type="ChEBI" id="CHEBI:57945"/>
        <dbReference type="ChEBI" id="CHEBI:58351"/>
        <dbReference type="ChEBI" id="CHEBI:58827"/>
        <dbReference type="EC" id="1.3.1.76"/>
    </reaction>
</comment>
<evidence type="ECO:0000256" key="3">
    <source>
        <dbReference type="ARBA" id="ARBA00023002"/>
    </source>
</evidence>